<evidence type="ECO:0000256" key="1">
    <source>
        <dbReference type="SAM" id="Phobius"/>
    </source>
</evidence>
<name>A0ABW5JVT5_9FLAO</name>
<feature type="transmembrane region" description="Helical" evidence="1">
    <location>
        <begin position="133"/>
        <end position="153"/>
    </location>
</feature>
<feature type="transmembrane region" description="Helical" evidence="1">
    <location>
        <begin position="68"/>
        <end position="88"/>
    </location>
</feature>
<dbReference type="InterPro" id="IPR003675">
    <property type="entry name" value="Rce1/LyrA-like_dom"/>
</dbReference>
<dbReference type="RefSeq" id="WP_379899871.1">
    <property type="nucleotide sequence ID" value="NZ_JBHULM010000001.1"/>
</dbReference>
<keyword evidence="1" id="KW-1133">Transmembrane helix</keyword>
<evidence type="ECO:0000313" key="4">
    <source>
        <dbReference type="Proteomes" id="UP001597467"/>
    </source>
</evidence>
<organism evidence="3 4">
    <name type="scientific">Lacinutrix gracilariae</name>
    <dbReference type="NCBI Taxonomy" id="1747198"/>
    <lineage>
        <taxon>Bacteria</taxon>
        <taxon>Pseudomonadati</taxon>
        <taxon>Bacteroidota</taxon>
        <taxon>Flavobacteriia</taxon>
        <taxon>Flavobacteriales</taxon>
        <taxon>Flavobacteriaceae</taxon>
        <taxon>Lacinutrix</taxon>
    </lineage>
</organism>
<feature type="transmembrane region" description="Helical" evidence="1">
    <location>
        <begin position="28"/>
        <end position="47"/>
    </location>
</feature>
<dbReference type="EMBL" id="JBHULM010000001">
    <property type="protein sequence ID" value="MFD2540794.1"/>
    <property type="molecule type" value="Genomic_DNA"/>
</dbReference>
<protein>
    <submittedName>
        <fullName evidence="3">CPBP family intramembrane glutamic endopeptidase</fullName>
        <ecNumber evidence="3">3.4.-.-</ecNumber>
    </submittedName>
</protein>
<feature type="transmembrane region" description="Helical" evidence="1">
    <location>
        <begin position="159"/>
        <end position="176"/>
    </location>
</feature>
<keyword evidence="1" id="KW-0472">Membrane</keyword>
<feature type="domain" description="CAAX prenyl protease 2/Lysostaphin resistance protein A-like" evidence="2">
    <location>
        <begin position="102"/>
        <end position="191"/>
    </location>
</feature>
<dbReference type="Proteomes" id="UP001597467">
    <property type="component" value="Unassembled WGS sequence"/>
</dbReference>
<keyword evidence="4" id="KW-1185">Reference proteome</keyword>
<feature type="transmembrane region" description="Helical" evidence="1">
    <location>
        <begin position="188"/>
        <end position="206"/>
    </location>
</feature>
<keyword evidence="1" id="KW-0812">Transmembrane</keyword>
<keyword evidence="3" id="KW-0378">Hydrolase</keyword>
<accession>A0ABW5JVT5</accession>
<dbReference type="Pfam" id="PF02517">
    <property type="entry name" value="Rce1-like"/>
    <property type="match status" value="1"/>
</dbReference>
<proteinExistence type="predicted"/>
<reference evidence="4" key="1">
    <citation type="journal article" date="2019" name="Int. J. Syst. Evol. Microbiol.">
        <title>The Global Catalogue of Microorganisms (GCM) 10K type strain sequencing project: providing services to taxonomists for standard genome sequencing and annotation.</title>
        <authorList>
            <consortium name="The Broad Institute Genomics Platform"/>
            <consortium name="The Broad Institute Genome Sequencing Center for Infectious Disease"/>
            <person name="Wu L."/>
            <person name="Ma J."/>
        </authorList>
    </citation>
    <scope>NUCLEOTIDE SEQUENCE [LARGE SCALE GENOMIC DNA]</scope>
    <source>
        <strain evidence="4">KCTC 42808</strain>
    </source>
</reference>
<evidence type="ECO:0000313" key="3">
    <source>
        <dbReference type="EMBL" id="MFD2540794.1"/>
    </source>
</evidence>
<dbReference type="GO" id="GO:0016787">
    <property type="term" value="F:hydrolase activity"/>
    <property type="evidence" value="ECO:0007669"/>
    <property type="project" value="UniProtKB-KW"/>
</dbReference>
<feature type="transmembrane region" description="Helical" evidence="1">
    <location>
        <begin position="5"/>
        <end position="22"/>
    </location>
</feature>
<sequence>MLANIYRYIEFLILFIILPVSFVFNYSFIIKLTLGLLGFVYVVYFLLKVEKNKFKISENLNWMRFWKMTLLKMLLIALLTILFVWFTSKESLFSVVLQKPLLWLAILFAYSIFSVYPQELVYRTFYFQRYKNLFYNTNGLILINAIVFAMAHLFFKNGLVIILTFLGGLLFAFTYNKSRSTILVTIEHAIYGCWLFTVGMGEMLGFPT</sequence>
<evidence type="ECO:0000259" key="2">
    <source>
        <dbReference type="Pfam" id="PF02517"/>
    </source>
</evidence>
<feature type="transmembrane region" description="Helical" evidence="1">
    <location>
        <begin position="100"/>
        <end position="121"/>
    </location>
</feature>
<dbReference type="EC" id="3.4.-.-" evidence="3"/>
<gene>
    <name evidence="3" type="ORF">ACFSSB_00570</name>
</gene>
<comment type="caution">
    <text evidence="3">The sequence shown here is derived from an EMBL/GenBank/DDBJ whole genome shotgun (WGS) entry which is preliminary data.</text>
</comment>